<keyword evidence="1" id="KW-0472">Membrane</keyword>
<reference evidence="2 3" key="1">
    <citation type="submission" date="2017-01" db="EMBL/GenBank/DDBJ databases">
        <authorList>
            <person name="Varghese N."/>
            <person name="Submissions S."/>
        </authorList>
    </citation>
    <scope>NUCLEOTIDE SEQUENCE [LARGE SCALE GENOMIC DNA]</scope>
    <source>
        <strain evidence="2 3">ATCC 23464</strain>
    </source>
</reference>
<gene>
    <name evidence="2" type="ORF">SAMN05421578_11256</name>
</gene>
<accession>A0ABY1K7L5</accession>
<dbReference type="Proteomes" id="UP000186666">
    <property type="component" value="Unassembled WGS sequence"/>
</dbReference>
<protein>
    <submittedName>
        <fullName evidence="2">Uncharacterized protein</fullName>
    </submittedName>
</protein>
<keyword evidence="3" id="KW-1185">Reference proteome</keyword>
<sequence>MRSDELIIKNGGHRVCWIAIIFAGICTNFFEDKRKFILFITFSKHVVLNIPIFH</sequence>
<keyword evidence="1" id="KW-1133">Transmembrane helix</keyword>
<evidence type="ECO:0000256" key="1">
    <source>
        <dbReference type="SAM" id="Phobius"/>
    </source>
</evidence>
<dbReference type="EMBL" id="FTNK01000012">
    <property type="protein sequence ID" value="SIR37544.1"/>
    <property type="molecule type" value="Genomic_DNA"/>
</dbReference>
<evidence type="ECO:0000313" key="3">
    <source>
        <dbReference type="Proteomes" id="UP000186666"/>
    </source>
</evidence>
<proteinExistence type="predicted"/>
<evidence type="ECO:0000313" key="2">
    <source>
        <dbReference type="EMBL" id="SIR37544.1"/>
    </source>
</evidence>
<comment type="caution">
    <text evidence="2">The sequence shown here is derived from an EMBL/GenBank/DDBJ whole genome shotgun (WGS) entry which is preliminary data.</text>
</comment>
<name>A0ABY1K7L5_9BACL</name>
<feature type="transmembrane region" description="Helical" evidence="1">
    <location>
        <begin position="12"/>
        <end position="30"/>
    </location>
</feature>
<organism evidence="2 3">
    <name type="scientific">Paenibacillus macquariensis</name>
    <dbReference type="NCBI Taxonomy" id="948756"/>
    <lineage>
        <taxon>Bacteria</taxon>
        <taxon>Bacillati</taxon>
        <taxon>Bacillota</taxon>
        <taxon>Bacilli</taxon>
        <taxon>Bacillales</taxon>
        <taxon>Paenibacillaceae</taxon>
        <taxon>Paenibacillus</taxon>
    </lineage>
</organism>
<keyword evidence="1" id="KW-0812">Transmembrane</keyword>